<sequence>MSNETKKTAKLLNDFLATPLASSLAKLINCYSGGHVKYSFCDENNVIKTVTCPLAKAIICKKVVQIVFGPPLIAEGFFPNEATTLKKVVVKRIQDLKYSHNIEDPFCPIFFQHNGGRQLSLTLYPAGNQNIINLQKSLKRMV</sequence>
<evidence type="ECO:0000313" key="2">
    <source>
        <dbReference type="Proteomes" id="UP000230405"/>
    </source>
</evidence>
<gene>
    <name evidence="1" type="ORF">COX77_01270</name>
</gene>
<dbReference type="Proteomes" id="UP000230405">
    <property type="component" value="Unassembled WGS sequence"/>
</dbReference>
<dbReference type="EMBL" id="PFPO01000022">
    <property type="protein sequence ID" value="PIZ99540.1"/>
    <property type="molecule type" value="Genomic_DNA"/>
</dbReference>
<protein>
    <submittedName>
        <fullName evidence="1">Uncharacterized protein</fullName>
    </submittedName>
</protein>
<organism evidence="1 2">
    <name type="scientific">Candidatus Komeilibacteria bacterium CG_4_10_14_0_2_um_filter_37_10</name>
    <dbReference type="NCBI Taxonomy" id="1974470"/>
    <lineage>
        <taxon>Bacteria</taxon>
        <taxon>Candidatus Komeiliibacteriota</taxon>
    </lineage>
</organism>
<proteinExistence type="predicted"/>
<evidence type="ECO:0000313" key="1">
    <source>
        <dbReference type="EMBL" id="PIZ99540.1"/>
    </source>
</evidence>
<reference evidence="2" key="1">
    <citation type="submission" date="2017-09" db="EMBL/GenBank/DDBJ databases">
        <title>Depth-based differentiation of microbial function through sediment-hosted aquifers and enrichment of novel symbionts in the deep terrestrial subsurface.</title>
        <authorList>
            <person name="Probst A.J."/>
            <person name="Ladd B."/>
            <person name="Jarett J.K."/>
            <person name="Geller-Mcgrath D.E."/>
            <person name="Sieber C.M.K."/>
            <person name="Emerson J.B."/>
            <person name="Anantharaman K."/>
            <person name="Thomas B.C."/>
            <person name="Malmstrom R."/>
            <person name="Stieglmeier M."/>
            <person name="Klingl A."/>
            <person name="Woyke T."/>
            <person name="Ryan C.M."/>
            <person name="Banfield J.F."/>
        </authorList>
    </citation>
    <scope>NUCLEOTIDE SEQUENCE [LARGE SCALE GENOMIC DNA]</scope>
</reference>
<comment type="caution">
    <text evidence="1">The sequence shown here is derived from an EMBL/GenBank/DDBJ whole genome shotgun (WGS) entry which is preliminary data.</text>
</comment>
<accession>A0A2M7VFV6</accession>
<name>A0A2M7VFV6_9BACT</name>
<dbReference type="AlphaFoldDB" id="A0A2M7VFV6"/>